<dbReference type="Pfam" id="PF01258">
    <property type="entry name" value="zf-dskA_traR"/>
    <property type="match status" value="1"/>
</dbReference>
<keyword evidence="2" id="KW-0863">Zinc-finger</keyword>
<keyword evidence="1" id="KW-0479">Metal-binding</keyword>
<evidence type="ECO:0000256" key="2">
    <source>
        <dbReference type="ARBA" id="ARBA00022771"/>
    </source>
</evidence>
<dbReference type="PROSITE" id="PS51128">
    <property type="entry name" value="ZF_DKSA_2"/>
    <property type="match status" value="1"/>
</dbReference>
<reference evidence="8" key="1">
    <citation type="submission" date="2014-11" db="EMBL/GenBank/DDBJ databases">
        <title>Draft genome sequence of Hydrogenophaga intermedia S1.</title>
        <authorList>
            <person name="Gan H.M."/>
            <person name="Chew T.H."/>
            <person name="Stolz A."/>
        </authorList>
    </citation>
    <scope>NUCLEOTIDE SEQUENCE [LARGE SCALE GENOMIC DNA]</scope>
    <source>
        <strain evidence="8">S1</strain>
    </source>
</reference>
<dbReference type="PANTHER" id="PTHR33823:SF4">
    <property type="entry name" value="GENERAL STRESS PROTEIN 16O"/>
    <property type="match status" value="1"/>
</dbReference>
<dbReference type="GO" id="GO:0008270">
    <property type="term" value="F:zinc ion binding"/>
    <property type="evidence" value="ECO:0007669"/>
    <property type="project" value="UniProtKB-KW"/>
</dbReference>
<dbReference type="Gene3D" id="1.20.120.910">
    <property type="entry name" value="DksA, coiled-coil domain"/>
    <property type="match status" value="1"/>
</dbReference>
<evidence type="ECO:0000313" key="8">
    <source>
        <dbReference type="Proteomes" id="UP000028878"/>
    </source>
</evidence>
<evidence type="ECO:0000256" key="4">
    <source>
        <dbReference type="PROSITE-ProRule" id="PRU00510"/>
    </source>
</evidence>
<dbReference type="InterPro" id="IPR037187">
    <property type="entry name" value="DnaK_N"/>
</dbReference>
<feature type="zinc finger region" description="dksA C4-type" evidence="4">
    <location>
        <begin position="88"/>
        <end position="112"/>
    </location>
</feature>
<dbReference type="RefSeq" id="WP_009519844.1">
    <property type="nucleotide sequence ID" value="NZ_CCAE010000046.1"/>
</dbReference>
<evidence type="ECO:0000313" key="7">
    <source>
        <dbReference type="EMBL" id="CDN89560.1"/>
    </source>
</evidence>
<dbReference type="PANTHER" id="PTHR33823">
    <property type="entry name" value="RNA POLYMERASE-BINDING TRANSCRIPTION FACTOR DKSA-RELATED"/>
    <property type="match status" value="1"/>
</dbReference>
<name>A0A1L1PJK8_HYDIT</name>
<dbReference type="SUPFAM" id="SSF109635">
    <property type="entry name" value="DnaK suppressor protein DksA, alpha-hairpin domain"/>
    <property type="match status" value="1"/>
</dbReference>
<dbReference type="InterPro" id="IPR000962">
    <property type="entry name" value="Znf_DskA_TraR"/>
</dbReference>
<feature type="region of interest" description="Disordered" evidence="5">
    <location>
        <begin position="23"/>
        <end position="53"/>
    </location>
</feature>
<accession>A0A1L1PJK8</accession>
<evidence type="ECO:0000259" key="6">
    <source>
        <dbReference type="Pfam" id="PF01258"/>
    </source>
</evidence>
<dbReference type="Proteomes" id="UP000028878">
    <property type="component" value="Unassembled WGS sequence"/>
</dbReference>
<dbReference type="SUPFAM" id="SSF57716">
    <property type="entry name" value="Glucocorticoid receptor-like (DNA-binding domain)"/>
    <property type="match status" value="1"/>
</dbReference>
<feature type="domain" description="Zinc finger DksA/TraR C4-type" evidence="6">
    <location>
        <begin position="83"/>
        <end position="117"/>
    </location>
</feature>
<keyword evidence="3" id="KW-0862">Zinc</keyword>
<proteinExistence type="predicted"/>
<gene>
    <name evidence="7" type="ORF">BN948_03999</name>
</gene>
<evidence type="ECO:0000256" key="1">
    <source>
        <dbReference type="ARBA" id="ARBA00022723"/>
    </source>
</evidence>
<sequence>MSTPISDTFEAQLRSMRSDLLARLQTQRGGTRSRADAAADKRERADDDGLDRDESFDLGAVLGERETAELGAIDAALRRVADGSYGLCVTCGTQIPAARLHAQPTAERCVGCQARVE</sequence>
<evidence type="ECO:0000256" key="3">
    <source>
        <dbReference type="ARBA" id="ARBA00022833"/>
    </source>
</evidence>
<feature type="compositionally biased region" description="Basic and acidic residues" evidence="5">
    <location>
        <begin position="33"/>
        <end position="53"/>
    </location>
</feature>
<protein>
    <submittedName>
        <fullName evidence="7">TraR/DksA family transcriptional regulator</fullName>
    </submittedName>
</protein>
<organism evidence="7 8">
    <name type="scientific">Hydrogenophaga intermedia</name>
    <dbReference type="NCBI Taxonomy" id="65786"/>
    <lineage>
        <taxon>Bacteria</taxon>
        <taxon>Pseudomonadati</taxon>
        <taxon>Pseudomonadota</taxon>
        <taxon>Betaproteobacteria</taxon>
        <taxon>Burkholderiales</taxon>
        <taxon>Comamonadaceae</taxon>
        <taxon>Hydrogenophaga</taxon>
    </lineage>
</organism>
<dbReference type="AlphaFoldDB" id="A0A1L1PJK8"/>
<evidence type="ECO:0000256" key="5">
    <source>
        <dbReference type="SAM" id="MobiDB-lite"/>
    </source>
</evidence>
<keyword evidence="8" id="KW-1185">Reference proteome</keyword>
<dbReference type="EMBL" id="CCAE010000046">
    <property type="protein sequence ID" value="CDN89560.1"/>
    <property type="molecule type" value="Genomic_DNA"/>
</dbReference>